<feature type="non-terminal residue" evidence="2">
    <location>
        <position position="1"/>
    </location>
</feature>
<feature type="region of interest" description="Disordered" evidence="1">
    <location>
        <begin position="47"/>
        <end position="81"/>
    </location>
</feature>
<dbReference type="EMBL" id="CADCVV010000064">
    <property type="protein sequence ID" value="CAA9492477.1"/>
    <property type="molecule type" value="Genomic_DNA"/>
</dbReference>
<gene>
    <name evidence="2" type="ORF">AVDCRST_MAG17-856</name>
</gene>
<protein>
    <submittedName>
        <fullName evidence="2">Uncharacterized protein</fullName>
    </submittedName>
</protein>
<proteinExistence type="predicted"/>
<feature type="non-terminal residue" evidence="2">
    <location>
        <position position="97"/>
    </location>
</feature>
<evidence type="ECO:0000256" key="1">
    <source>
        <dbReference type="SAM" id="MobiDB-lite"/>
    </source>
</evidence>
<sequence>GHEDRLRRRHAHRCRDADPEPGAAVRGGRPIGPVLCLGRRREHALLRQSRADRLPRGDPRSRGEALLGAGEPGSGGDDEAEWLLRRSVHQAAPEVGM</sequence>
<organism evidence="2">
    <name type="scientific">uncultured Solirubrobacterales bacterium</name>
    <dbReference type="NCBI Taxonomy" id="768556"/>
    <lineage>
        <taxon>Bacteria</taxon>
        <taxon>Bacillati</taxon>
        <taxon>Actinomycetota</taxon>
        <taxon>Thermoleophilia</taxon>
        <taxon>Solirubrobacterales</taxon>
        <taxon>environmental samples</taxon>
    </lineage>
</organism>
<accession>A0A6J4S8P7</accession>
<feature type="compositionally biased region" description="Basic and acidic residues" evidence="1">
    <location>
        <begin position="47"/>
        <end position="63"/>
    </location>
</feature>
<name>A0A6J4S8P7_9ACTN</name>
<feature type="region of interest" description="Disordered" evidence="1">
    <location>
        <begin position="1"/>
        <end position="32"/>
    </location>
</feature>
<reference evidence="2" key="1">
    <citation type="submission" date="2020-02" db="EMBL/GenBank/DDBJ databases">
        <authorList>
            <person name="Meier V. D."/>
        </authorList>
    </citation>
    <scope>NUCLEOTIDE SEQUENCE</scope>
    <source>
        <strain evidence="2">AVDCRST_MAG17</strain>
    </source>
</reference>
<evidence type="ECO:0000313" key="2">
    <source>
        <dbReference type="EMBL" id="CAA9492477.1"/>
    </source>
</evidence>
<dbReference type="AlphaFoldDB" id="A0A6J4S8P7"/>